<evidence type="ECO:0000313" key="14">
    <source>
        <dbReference type="EMBL" id="MBO8484209.1"/>
    </source>
</evidence>
<accession>A0A940IIV9</accession>
<feature type="domain" description="ABC transmembrane type-1" evidence="12">
    <location>
        <begin position="176"/>
        <end position="456"/>
    </location>
</feature>
<dbReference type="Gene3D" id="3.40.50.300">
    <property type="entry name" value="P-loop containing nucleotide triphosphate hydrolases"/>
    <property type="match status" value="1"/>
</dbReference>
<dbReference type="Gene3D" id="3.90.70.10">
    <property type="entry name" value="Cysteine proteinases"/>
    <property type="match status" value="1"/>
</dbReference>
<evidence type="ECO:0000256" key="5">
    <source>
        <dbReference type="ARBA" id="ARBA00022741"/>
    </source>
</evidence>
<dbReference type="SUPFAM" id="SSF52540">
    <property type="entry name" value="P-loop containing nucleoside triphosphate hydrolases"/>
    <property type="match status" value="1"/>
</dbReference>
<evidence type="ECO:0000256" key="10">
    <source>
        <dbReference type="SAM" id="Phobius"/>
    </source>
</evidence>
<dbReference type="GO" id="GO:0016887">
    <property type="term" value="F:ATP hydrolysis activity"/>
    <property type="evidence" value="ECO:0007669"/>
    <property type="project" value="InterPro"/>
</dbReference>
<reference evidence="14" key="1">
    <citation type="submission" date="2020-10" db="EMBL/GenBank/DDBJ databases">
        <authorList>
            <person name="Gilroy R."/>
        </authorList>
    </citation>
    <scope>NUCLEOTIDE SEQUENCE</scope>
    <source>
        <strain evidence="14">G3-8215</strain>
    </source>
</reference>
<dbReference type="Pfam" id="PF03412">
    <property type="entry name" value="Peptidase_C39"/>
    <property type="match status" value="1"/>
</dbReference>
<evidence type="ECO:0000259" key="11">
    <source>
        <dbReference type="PROSITE" id="PS50893"/>
    </source>
</evidence>
<dbReference type="AlphaFoldDB" id="A0A940IIV9"/>
<feature type="transmembrane region" description="Helical" evidence="10">
    <location>
        <begin position="410"/>
        <end position="437"/>
    </location>
</feature>
<dbReference type="PANTHER" id="PTHR43394:SF1">
    <property type="entry name" value="ATP-BINDING CASSETTE SUB-FAMILY B MEMBER 10, MITOCHONDRIAL"/>
    <property type="match status" value="1"/>
</dbReference>
<protein>
    <submittedName>
        <fullName evidence="14">Peptidase domain-containing ABC transporter</fullName>
    </submittedName>
</protein>
<dbReference type="GO" id="GO:0005886">
    <property type="term" value="C:plasma membrane"/>
    <property type="evidence" value="ECO:0007669"/>
    <property type="project" value="UniProtKB-SubCell"/>
</dbReference>
<keyword evidence="8 10" id="KW-1133">Transmembrane helix</keyword>
<evidence type="ECO:0000256" key="7">
    <source>
        <dbReference type="ARBA" id="ARBA00022840"/>
    </source>
</evidence>
<feature type="transmembrane region" description="Helical" evidence="10">
    <location>
        <begin position="210"/>
        <end position="227"/>
    </location>
</feature>
<dbReference type="PROSITE" id="PS50990">
    <property type="entry name" value="PEPTIDASE_C39"/>
    <property type="match status" value="1"/>
</dbReference>
<dbReference type="PROSITE" id="PS50929">
    <property type="entry name" value="ABC_TM1F"/>
    <property type="match status" value="1"/>
</dbReference>
<proteinExistence type="predicted"/>
<keyword evidence="3" id="KW-1003">Cell membrane</keyword>
<dbReference type="Proteomes" id="UP000725002">
    <property type="component" value="Unassembled WGS sequence"/>
</dbReference>
<dbReference type="CDD" id="cd18571">
    <property type="entry name" value="ABC_6TM_peptidase_like"/>
    <property type="match status" value="1"/>
</dbReference>
<keyword evidence="7" id="KW-0067">ATP-binding</keyword>
<evidence type="ECO:0000256" key="8">
    <source>
        <dbReference type="ARBA" id="ARBA00022989"/>
    </source>
</evidence>
<dbReference type="GO" id="GO:0015421">
    <property type="term" value="F:ABC-type oligopeptide transporter activity"/>
    <property type="evidence" value="ECO:0007669"/>
    <property type="project" value="TreeGrafter"/>
</dbReference>
<dbReference type="GO" id="GO:0006508">
    <property type="term" value="P:proteolysis"/>
    <property type="evidence" value="ECO:0007669"/>
    <property type="project" value="InterPro"/>
</dbReference>
<evidence type="ECO:0000256" key="4">
    <source>
        <dbReference type="ARBA" id="ARBA00022692"/>
    </source>
</evidence>
<keyword evidence="9 10" id="KW-0472">Membrane</keyword>
<dbReference type="Pfam" id="PF00005">
    <property type="entry name" value="ABC_tran"/>
    <property type="match status" value="1"/>
</dbReference>
<evidence type="ECO:0000256" key="6">
    <source>
        <dbReference type="ARBA" id="ARBA00022801"/>
    </source>
</evidence>
<dbReference type="InterPro" id="IPR003439">
    <property type="entry name" value="ABC_transporter-like_ATP-bd"/>
</dbReference>
<comment type="subcellular location">
    <subcellularLocation>
        <location evidence="1">Cell membrane</location>
        <topology evidence="1">Multi-pass membrane protein</topology>
    </subcellularLocation>
</comment>
<dbReference type="InterPro" id="IPR003593">
    <property type="entry name" value="AAA+_ATPase"/>
</dbReference>
<evidence type="ECO:0000256" key="2">
    <source>
        <dbReference type="ARBA" id="ARBA00022448"/>
    </source>
</evidence>
<dbReference type="GO" id="GO:0008233">
    <property type="term" value="F:peptidase activity"/>
    <property type="evidence" value="ECO:0007669"/>
    <property type="project" value="InterPro"/>
</dbReference>
<name>A0A940IIV9_9BACT</name>
<evidence type="ECO:0000313" key="15">
    <source>
        <dbReference type="Proteomes" id="UP000725002"/>
    </source>
</evidence>
<gene>
    <name evidence="14" type="ORF">IAB75_08880</name>
</gene>
<sequence>MRFPCYIQHDSRDCGPTCLRMIAKYYGKDFPLHYLKEKCFQRKSGTSMLDLSSAAENIGFRTHGVKVTFEQLSIDVTLPCIISWNQNHFIVVYRISGRRVTVGDPAQGILKYHIDDFLKGWISVSDPIRGEMGIALTFEPTALFTNADSIPKGKIDRIGFARLVGYVRPYLKYVTFIVITLILGSAASLVFPALTQSVVDIGIENSDLRFIAMVLAAQLVLILGQATNEIVKNWIMLNVSVRVNLSLVSDFLGKLMRLPISFFDSKRVGDLMQRIGDFTRIQEFLTEILISIIMAGIAIIVYGIIMAGYSLPILSVFIGGSIVYIAWISIFLKRRKKLDYMRFQQAASSNSNVIQLITGMQEIKLNNSERKKQWEWEQIQARLYDISIKSLSLSQAQQIGGLLIDQSKNVIISFIAAYSVVSGNMTLGMMIALQYIVGQMNAPVSQFVSFMESIQDTRISLERLNEIQQIQDEESAKDNRIMNIPDYADICFKNVSFQYGGPRSAKVLKDINISIRPGQTTAIVGVSGSGKTTLLKLLLGFYQPSGGDILLGDQPLKNYSDRAWRSRCGAVMQDGFIFSDTIASNIAASDDEIDMDKVREAARLANLDDFISNLPMGYNTQIGMEGNGLSNGQKQRILIARAIYKDAPYILFDEATNSLDANNERTIMENLSSFLEGRTAVIVAHRLSTVRNADNIVVLDKGMIVEQGTHTELVNRKAEYYSLIKNQLELGL</sequence>
<dbReference type="InterPro" id="IPR039421">
    <property type="entry name" value="Type_1_exporter"/>
</dbReference>
<dbReference type="InterPro" id="IPR005074">
    <property type="entry name" value="Peptidase_C39"/>
</dbReference>
<dbReference type="EMBL" id="JADILV010000061">
    <property type="protein sequence ID" value="MBO8484209.1"/>
    <property type="molecule type" value="Genomic_DNA"/>
</dbReference>
<comment type="caution">
    <text evidence="14">The sequence shown here is derived from an EMBL/GenBank/DDBJ whole genome shotgun (WGS) entry which is preliminary data.</text>
</comment>
<organism evidence="14 15">
    <name type="scientific">Candidatus Cryptobacteroides avicola</name>
    <dbReference type="NCBI Taxonomy" id="2840757"/>
    <lineage>
        <taxon>Bacteria</taxon>
        <taxon>Pseudomonadati</taxon>
        <taxon>Bacteroidota</taxon>
        <taxon>Bacteroidia</taxon>
        <taxon>Bacteroidales</taxon>
        <taxon>Candidatus Cryptobacteroides</taxon>
    </lineage>
</organism>
<feature type="transmembrane region" description="Helical" evidence="10">
    <location>
        <begin position="170"/>
        <end position="190"/>
    </location>
</feature>
<dbReference type="CDD" id="cd02418">
    <property type="entry name" value="Peptidase_C39B"/>
    <property type="match status" value="1"/>
</dbReference>
<dbReference type="FunFam" id="3.40.50.300:FF:000299">
    <property type="entry name" value="ABC transporter ATP-binding protein/permease"/>
    <property type="match status" value="1"/>
</dbReference>
<keyword evidence="4 10" id="KW-0812">Transmembrane</keyword>
<dbReference type="SMART" id="SM00382">
    <property type="entry name" value="AAA"/>
    <property type="match status" value="1"/>
</dbReference>
<dbReference type="InterPro" id="IPR036640">
    <property type="entry name" value="ABC1_TM_sf"/>
</dbReference>
<feature type="transmembrane region" description="Helical" evidence="10">
    <location>
        <begin position="284"/>
        <end position="305"/>
    </location>
</feature>
<dbReference type="InterPro" id="IPR011527">
    <property type="entry name" value="ABC1_TM_dom"/>
</dbReference>
<evidence type="ECO:0000259" key="13">
    <source>
        <dbReference type="PROSITE" id="PS50990"/>
    </source>
</evidence>
<keyword evidence="6" id="KW-0378">Hydrolase</keyword>
<dbReference type="GO" id="GO:0005524">
    <property type="term" value="F:ATP binding"/>
    <property type="evidence" value="ECO:0007669"/>
    <property type="project" value="UniProtKB-KW"/>
</dbReference>
<feature type="domain" description="ABC transporter" evidence="11">
    <location>
        <begin position="490"/>
        <end position="726"/>
    </location>
</feature>
<keyword evidence="2" id="KW-0813">Transport</keyword>
<feature type="transmembrane region" description="Helical" evidence="10">
    <location>
        <begin position="311"/>
        <end position="332"/>
    </location>
</feature>
<dbReference type="Pfam" id="PF00664">
    <property type="entry name" value="ABC_membrane"/>
    <property type="match status" value="1"/>
</dbReference>
<reference evidence="14" key="2">
    <citation type="journal article" date="2021" name="PeerJ">
        <title>Extensive microbial diversity within the chicken gut microbiome revealed by metagenomics and culture.</title>
        <authorList>
            <person name="Gilroy R."/>
            <person name="Ravi A."/>
            <person name="Getino M."/>
            <person name="Pursley I."/>
            <person name="Horton D.L."/>
            <person name="Alikhan N.F."/>
            <person name="Baker D."/>
            <person name="Gharbi K."/>
            <person name="Hall N."/>
            <person name="Watson M."/>
            <person name="Adriaenssens E.M."/>
            <person name="Foster-Nyarko E."/>
            <person name="Jarju S."/>
            <person name="Secka A."/>
            <person name="Antonio M."/>
            <person name="Oren A."/>
            <person name="Chaudhuri R.R."/>
            <person name="La Ragione R."/>
            <person name="Hildebrand F."/>
            <person name="Pallen M.J."/>
        </authorList>
    </citation>
    <scope>NUCLEOTIDE SEQUENCE</scope>
    <source>
        <strain evidence="14">G3-8215</strain>
    </source>
</reference>
<dbReference type="PROSITE" id="PS50893">
    <property type="entry name" value="ABC_TRANSPORTER_2"/>
    <property type="match status" value="1"/>
</dbReference>
<dbReference type="SUPFAM" id="SSF90123">
    <property type="entry name" value="ABC transporter transmembrane region"/>
    <property type="match status" value="1"/>
</dbReference>
<feature type="domain" description="Peptidase C39" evidence="13">
    <location>
        <begin position="8"/>
        <end position="128"/>
    </location>
</feature>
<dbReference type="Gene3D" id="1.20.1560.10">
    <property type="entry name" value="ABC transporter type 1, transmembrane domain"/>
    <property type="match status" value="1"/>
</dbReference>
<evidence type="ECO:0000256" key="1">
    <source>
        <dbReference type="ARBA" id="ARBA00004651"/>
    </source>
</evidence>
<evidence type="ECO:0000259" key="12">
    <source>
        <dbReference type="PROSITE" id="PS50929"/>
    </source>
</evidence>
<evidence type="ECO:0000256" key="9">
    <source>
        <dbReference type="ARBA" id="ARBA00023136"/>
    </source>
</evidence>
<dbReference type="PANTHER" id="PTHR43394">
    <property type="entry name" value="ATP-DEPENDENT PERMEASE MDL1, MITOCHONDRIAL"/>
    <property type="match status" value="1"/>
</dbReference>
<keyword evidence="5" id="KW-0547">Nucleotide-binding</keyword>
<dbReference type="InterPro" id="IPR027417">
    <property type="entry name" value="P-loop_NTPase"/>
</dbReference>
<evidence type="ECO:0000256" key="3">
    <source>
        <dbReference type="ARBA" id="ARBA00022475"/>
    </source>
</evidence>